<gene>
    <name evidence="1" type="ORF">C4N21_01475</name>
</gene>
<protein>
    <submittedName>
        <fullName evidence="1">Uncharacterized protein</fullName>
    </submittedName>
</protein>
<evidence type="ECO:0000313" key="2">
    <source>
        <dbReference type="Proteomes" id="UP000250550"/>
    </source>
</evidence>
<accession>A0A329UX63</accession>
<sequence>MPARNISEYPQLLNAIHSAEKIVYLCGAGASMSLGSHRLSWTNWIAEGRKYLTIPEQNELNLKIGSWTAEELIDAATFLLGKLKSSGAYQTFMNQTIGALHPVNTEFKEALCKVWRAGDLIATTNYDTQIEETLNAKGVSYECPAEILSIIRSTAENKVIHLHGMYDERDGIDNIIADYIQYQTILRNSGAQFIQNLIGTNPIIIVGCGGTMEDPNLSGFMSFAYEKLGTSDIPYFYLMKSGDTIPNLPMNAIPVFYGDDYEDLPLFLSEIAMTRLQKRAGLQSVIAVNPYLERRTAISAFGRMHFSNSFNPFVGRTVELNDLSSFLQDKEKFLWRTILGEGGIGKSRLILEWMKTMPSSWFGFFAYKKPEKAHLFVPFADTVVAFDYVLGQEQQCADTIAAFIEAFSDSPYKLRIVLLERHQRASEYDWLIELKRKMPNEARLEFEAGTYSKPVLTIGPLDEKDEASYIENYLEAYLPLLGTSAFIDECKADKANKAKIIQSKFRNSMSAPCLRPLFLSVFIEVWLSKEGRTNLTSTEELLSEYLNKEKKRWKLILGDDILVDSYLRVLSVACIVGIFNITDVQGTNYLAEDCNRLISFFDARSGRPGADNLFEDLFVSVSEQEDDPAQPTLFELLYQQMDKEPQKAESGGSSKSLDQDEKFSLLAPYVKLSADPQEVYLNMRVRGGVATEEEKQKLIQLQNQRTQKEKMLPDHAWLMEPCFPDVINEYIVDYVVNVRDAERFAKLVKSNSVMGFVKFISLALDDWPESDVFQKIAITPPDEELNDSEYYLGLMSRISAIKDIAAVEDVLLEREPIFQRYELELWRRIAIVLTDRGDIRRLYNSGLKYIRFLKEISEKVTIRDEAVDAIEAYCVGLHNAEAVDEYGAFLKKCGELTQLLADNKRIAVICCQNYGRLMHLRLYKNVNAEIQEEWNAIVEILKQCNYDEDVYKNVLDAVEEYFRTLVQRKKEDKLFELERFMAQVYEENGRCEAAEVAALCLANLYNSGGHRKITPDEYETIKKYLQKFPESMHIRAAFIIASEAIYSPSAEYKRVPDKIINKAKQWSEQYPKKIEFQEAYFGLLFSRLKYAQAQDMRNEQRRVYREMKTVAERANYSEYNESNQLMESVDILHRVFGY</sequence>
<dbReference type="RefSeq" id="WP_112120810.1">
    <property type="nucleotide sequence ID" value="NZ_PRLF01000001.1"/>
</dbReference>
<organism evidence="1 2">
    <name type="scientific">Faecalibacterium prausnitzii</name>
    <dbReference type="NCBI Taxonomy" id="853"/>
    <lineage>
        <taxon>Bacteria</taxon>
        <taxon>Bacillati</taxon>
        <taxon>Bacillota</taxon>
        <taxon>Clostridia</taxon>
        <taxon>Eubacteriales</taxon>
        <taxon>Oscillospiraceae</taxon>
        <taxon>Faecalibacterium</taxon>
    </lineage>
</organism>
<comment type="caution">
    <text evidence="1">The sequence shown here is derived from an EMBL/GenBank/DDBJ whole genome shotgun (WGS) entry which is preliminary data.</text>
</comment>
<dbReference type="Proteomes" id="UP000250550">
    <property type="component" value="Unassembled WGS sequence"/>
</dbReference>
<dbReference type="InterPro" id="IPR029035">
    <property type="entry name" value="DHS-like_NAD/FAD-binding_dom"/>
</dbReference>
<evidence type="ECO:0000313" key="1">
    <source>
        <dbReference type="EMBL" id="RAW67375.1"/>
    </source>
</evidence>
<dbReference type="EMBL" id="PRLF01000001">
    <property type="protein sequence ID" value="RAW67375.1"/>
    <property type="molecule type" value="Genomic_DNA"/>
</dbReference>
<name>A0A329UX63_9FIRM</name>
<dbReference type="AlphaFoldDB" id="A0A329UX63"/>
<dbReference type="SUPFAM" id="SSF52467">
    <property type="entry name" value="DHS-like NAD/FAD-binding domain"/>
    <property type="match status" value="1"/>
</dbReference>
<reference evidence="1 2" key="1">
    <citation type="submission" date="2018-02" db="EMBL/GenBank/DDBJ databases">
        <title>Complete genome sequencing of Faecalibacterium prausnitzii strains isolated from the human gut.</title>
        <authorList>
            <person name="Fitzgerald B.C."/>
            <person name="Shkoporov A.N."/>
            <person name="Ross P.R."/>
            <person name="Hill C."/>
        </authorList>
    </citation>
    <scope>NUCLEOTIDE SEQUENCE [LARGE SCALE GENOMIC DNA]</scope>
    <source>
        <strain evidence="1 2">APC924/119</strain>
    </source>
</reference>
<dbReference type="Pfam" id="PF13289">
    <property type="entry name" value="SIR2_2"/>
    <property type="match status" value="1"/>
</dbReference>
<proteinExistence type="predicted"/>